<dbReference type="RefSeq" id="WP_345682012.1">
    <property type="nucleotide sequence ID" value="NZ_BAABRO010000001.1"/>
</dbReference>
<feature type="compositionally biased region" description="Basic and acidic residues" evidence="1">
    <location>
        <begin position="560"/>
        <end position="570"/>
    </location>
</feature>
<dbReference type="EMBL" id="BAABRO010000001">
    <property type="protein sequence ID" value="GAA5504923.1"/>
    <property type="molecule type" value="Genomic_DNA"/>
</dbReference>
<keyword evidence="3" id="KW-1185">Reference proteome</keyword>
<dbReference type="Pfam" id="PF07963">
    <property type="entry name" value="N_methyl"/>
    <property type="match status" value="1"/>
</dbReference>
<organism evidence="2 3">
    <name type="scientific">Novipirellula caenicola</name>
    <dbReference type="NCBI Taxonomy" id="1536901"/>
    <lineage>
        <taxon>Bacteria</taxon>
        <taxon>Pseudomonadati</taxon>
        <taxon>Planctomycetota</taxon>
        <taxon>Planctomycetia</taxon>
        <taxon>Pirellulales</taxon>
        <taxon>Pirellulaceae</taxon>
        <taxon>Novipirellula</taxon>
    </lineage>
</organism>
<evidence type="ECO:0000313" key="2">
    <source>
        <dbReference type="EMBL" id="GAA5504923.1"/>
    </source>
</evidence>
<reference evidence="2 3" key="1">
    <citation type="submission" date="2024-02" db="EMBL/GenBank/DDBJ databases">
        <title>Rhodopirellula caenicola NBRC 110016.</title>
        <authorList>
            <person name="Ichikawa N."/>
            <person name="Katano-Makiyama Y."/>
            <person name="Hidaka K."/>
        </authorList>
    </citation>
    <scope>NUCLEOTIDE SEQUENCE [LARGE SCALE GENOMIC DNA]</scope>
    <source>
        <strain evidence="2 3">NBRC 110016</strain>
    </source>
</reference>
<accession>A0ABP9VND1</accession>
<evidence type="ECO:0008006" key="4">
    <source>
        <dbReference type="Google" id="ProtNLM"/>
    </source>
</evidence>
<evidence type="ECO:0000256" key="1">
    <source>
        <dbReference type="SAM" id="MobiDB-lite"/>
    </source>
</evidence>
<dbReference type="InterPro" id="IPR012902">
    <property type="entry name" value="N_methyl_site"/>
</dbReference>
<name>A0ABP9VND1_9BACT</name>
<dbReference type="Proteomes" id="UP001416858">
    <property type="component" value="Unassembled WGS sequence"/>
</dbReference>
<feature type="region of interest" description="Disordered" evidence="1">
    <location>
        <begin position="548"/>
        <end position="606"/>
    </location>
</feature>
<sequence>MMRIQNPMNRNMISFRKSLGFTLVEMLVAMAVTLLMMAALARAFAFVGERVRDSRGDVKISNDIRDVTNRMRDELKRCTVSLEPNDGGPDQAGYFLYYEGPMTNATSSLLGPSTTIDGQIVARDARYGDFDDYFAFTAVAKPGSWFTGKVPEFILTGTATDTNPVVIRSKYAEIVYFTNPDRNPTTGAVIDTNGDNLPDRLQLYRRVFLIRPDLNLNTSTGGINTLSAASNWQTGLASINQQCDLSVRRGLNSDGTQSTVVFANSLEDLSKPHNRFAHVRVPQATLFGSGTTHTSMPILALEPPVNIVANASTTTTPPQRPEDSATNTDPVVLDSRWSGYLRREFVLSGTRQGEDVIATNCRGLDLKIFDPTADFFHTSGNLIVGPGDVGYREALRDSGTSIVLQGGFVDLAYPVLAGGPIRGWQARQMAVSSSTSHKANDAFSDTTNGAVAITRIQSTFSGISPSITSYTTSIANKTYVDSLLLSGRLVINTSGPQIALFQPAFDTYTSAYERDGLLQDRRYQLSDQFAGTLWKTWASADVASIDLGADGLDNNGNPDKGADDPRERETSAPFTTKPEAISITVRLENPSTRQFQQGTIVHRGER</sequence>
<proteinExistence type="predicted"/>
<evidence type="ECO:0000313" key="3">
    <source>
        <dbReference type="Proteomes" id="UP001416858"/>
    </source>
</evidence>
<comment type="caution">
    <text evidence="2">The sequence shown here is derived from an EMBL/GenBank/DDBJ whole genome shotgun (WGS) entry which is preliminary data.</text>
</comment>
<protein>
    <recommendedName>
        <fullName evidence="4">Pseudopilin GspJ</fullName>
    </recommendedName>
</protein>
<gene>
    <name evidence="2" type="ORF">Rcae01_00362</name>
</gene>
<feature type="compositionally biased region" description="Polar residues" evidence="1">
    <location>
        <begin position="589"/>
        <end position="599"/>
    </location>
</feature>